<dbReference type="AlphaFoldDB" id="J3PKY0"/>
<dbReference type="GeneID" id="20354663"/>
<feature type="region of interest" description="Disordered" evidence="1">
    <location>
        <begin position="1"/>
        <end position="31"/>
    </location>
</feature>
<reference evidence="4" key="1">
    <citation type="submission" date="2010-07" db="EMBL/GenBank/DDBJ databases">
        <title>The genome sequence of Gaeumannomyces graminis var. tritici strain R3-111a-1.</title>
        <authorList>
            <consortium name="The Broad Institute Genome Sequencing Platform"/>
            <person name="Ma L.-J."/>
            <person name="Dead R."/>
            <person name="Young S."/>
            <person name="Zeng Q."/>
            <person name="Koehrsen M."/>
            <person name="Alvarado L."/>
            <person name="Berlin A."/>
            <person name="Chapman S.B."/>
            <person name="Chen Z."/>
            <person name="Freedman E."/>
            <person name="Gellesch M."/>
            <person name="Goldberg J."/>
            <person name="Griggs A."/>
            <person name="Gujja S."/>
            <person name="Heilman E.R."/>
            <person name="Heiman D."/>
            <person name="Hepburn T."/>
            <person name="Howarth C."/>
            <person name="Jen D."/>
            <person name="Larson L."/>
            <person name="Mehta T."/>
            <person name="Neiman D."/>
            <person name="Pearson M."/>
            <person name="Roberts A."/>
            <person name="Saif S."/>
            <person name="Shea T."/>
            <person name="Shenoy N."/>
            <person name="Sisk P."/>
            <person name="Stolte C."/>
            <person name="Sykes S."/>
            <person name="Walk T."/>
            <person name="White J."/>
            <person name="Yandava C."/>
            <person name="Haas B."/>
            <person name="Nusbaum C."/>
            <person name="Birren B."/>
        </authorList>
    </citation>
    <scope>NUCLEOTIDE SEQUENCE [LARGE SCALE GENOMIC DNA]</scope>
    <source>
        <strain evidence="4">R3-111a-1</strain>
    </source>
</reference>
<protein>
    <submittedName>
        <fullName evidence="2 3">Uncharacterized protein</fullName>
    </submittedName>
</protein>
<dbReference type="Proteomes" id="UP000006039">
    <property type="component" value="Unassembled WGS sequence"/>
</dbReference>
<evidence type="ECO:0000256" key="1">
    <source>
        <dbReference type="SAM" id="MobiDB-lite"/>
    </source>
</evidence>
<reference evidence="3" key="4">
    <citation type="journal article" date="2015" name="G3 (Bethesda)">
        <title>Genome sequences of three phytopathogenic species of the Magnaporthaceae family of fungi.</title>
        <authorList>
            <person name="Okagaki L.H."/>
            <person name="Nunes C.C."/>
            <person name="Sailsbery J."/>
            <person name="Clay B."/>
            <person name="Brown D."/>
            <person name="John T."/>
            <person name="Oh Y."/>
            <person name="Young N."/>
            <person name="Fitzgerald M."/>
            <person name="Haas B.J."/>
            <person name="Zeng Q."/>
            <person name="Young S."/>
            <person name="Adiconis X."/>
            <person name="Fan L."/>
            <person name="Levin J.Z."/>
            <person name="Mitchell T.K."/>
            <person name="Okubara P.A."/>
            <person name="Farman M.L."/>
            <person name="Kohn L.M."/>
            <person name="Birren B."/>
            <person name="Ma L.-J."/>
            <person name="Dean R.A."/>
        </authorList>
    </citation>
    <scope>NUCLEOTIDE SEQUENCE</scope>
    <source>
        <strain evidence="3">R3-111a-1</strain>
    </source>
</reference>
<dbReference type="RefSeq" id="XP_009230396.1">
    <property type="nucleotide sequence ID" value="XM_009232132.1"/>
</dbReference>
<organism evidence="2">
    <name type="scientific">Gaeumannomyces tritici (strain R3-111a-1)</name>
    <name type="common">Wheat and barley take-all root rot fungus</name>
    <name type="synonym">Gaeumannomyces graminis var. tritici</name>
    <dbReference type="NCBI Taxonomy" id="644352"/>
    <lineage>
        <taxon>Eukaryota</taxon>
        <taxon>Fungi</taxon>
        <taxon>Dikarya</taxon>
        <taxon>Ascomycota</taxon>
        <taxon>Pezizomycotina</taxon>
        <taxon>Sordariomycetes</taxon>
        <taxon>Sordariomycetidae</taxon>
        <taxon>Magnaporthales</taxon>
        <taxon>Magnaporthaceae</taxon>
        <taxon>Gaeumannomyces</taxon>
    </lineage>
</organism>
<reference evidence="3" key="5">
    <citation type="submission" date="2018-04" db="UniProtKB">
        <authorList>
            <consortium name="EnsemblFungi"/>
        </authorList>
    </citation>
    <scope>IDENTIFICATION</scope>
    <source>
        <strain evidence="3">R3-111a-1</strain>
    </source>
</reference>
<feature type="region of interest" description="Disordered" evidence="1">
    <location>
        <begin position="254"/>
        <end position="282"/>
    </location>
</feature>
<evidence type="ECO:0000313" key="4">
    <source>
        <dbReference type="Proteomes" id="UP000006039"/>
    </source>
</evidence>
<reference evidence="2" key="2">
    <citation type="submission" date="2010-07" db="EMBL/GenBank/DDBJ databases">
        <authorList>
            <consortium name="The Broad Institute Genome Sequencing Platform"/>
            <consortium name="Broad Institute Genome Sequencing Center for Infectious Disease"/>
            <person name="Ma L.-J."/>
            <person name="Dead R."/>
            <person name="Young S."/>
            <person name="Zeng Q."/>
            <person name="Koehrsen M."/>
            <person name="Alvarado L."/>
            <person name="Berlin A."/>
            <person name="Chapman S.B."/>
            <person name="Chen Z."/>
            <person name="Freedman E."/>
            <person name="Gellesch M."/>
            <person name="Goldberg J."/>
            <person name="Griggs A."/>
            <person name="Gujja S."/>
            <person name="Heilman E.R."/>
            <person name="Heiman D."/>
            <person name="Hepburn T."/>
            <person name="Howarth C."/>
            <person name="Jen D."/>
            <person name="Larson L."/>
            <person name="Mehta T."/>
            <person name="Neiman D."/>
            <person name="Pearson M."/>
            <person name="Roberts A."/>
            <person name="Saif S."/>
            <person name="Shea T."/>
            <person name="Shenoy N."/>
            <person name="Sisk P."/>
            <person name="Stolte C."/>
            <person name="Sykes S."/>
            <person name="Walk T."/>
            <person name="White J."/>
            <person name="Yandava C."/>
            <person name="Haas B."/>
            <person name="Nusbaum C."/>
            <person name="Birren B."/>
        </authorList>
    </citation>
    <scope>NUCLEOTIDE SEQUENCE</scope>
    <source>
        <strain evidence="2">R3-111a-1</strain>
    </source>
</reference>
<gene>
    <name evidence="3" type="primary">20354663</name>
    <name evidence="2" type="ORF">GGTG_14205</name>
</gene>
<dbReference type="EMBL" id="GL385570">
    <property type="protein sequence ID" value="EJT68214.1"/>
    <property type="molecule type" value="Genomic_DNA"/>
</dbReference>
<reference evidence="2" key="3">
    <citation type="submission" date="2010-09" db="EMBL/GenBank/DDBJ databases">
        <title>Annotation of Gaeumannomyces graminis var. tritici R3-111a-1.</title>
        <authorList>
            <consortium name="The Broad Institute Genome Sequencing Platform"/>
            <person name="Ma L.-J."/>
            <person name="Dead R."/>
            <person name="Young S.K."/>
            <person name="Zeng Q."/>
            <person name="Gargeya S."/>
            <person name="Fitzgerald M."/>
            <person name="Haas B."/>
            <person name="Abouelleil A."/>
            <person name="Alvarado L."/>
            <person name="Arachchi H.M."/>
            <person name="Berlin A."/>
            <person name="Brown A."/>
            <person name="Chapman S.B."/>
            <person name="Chen Z."/>
            <person name="Dunbar C."/>
            <person name="Freedman E."/>
            <person name="Gearin G."/>
            <person name="Gellesch M."/>
            <person name="Goldberg J."/>
            <person name="Griggs A."/>
            <person name="Gujja S."/>
            <person name="Heiman D."/>
            <person name="Howarth C."/>
            <person name="Larson L."/>
            <person name="Lui A."/>
            <person name="MacDonald P.J.P."/>
            <person name="Mehta T."/>
            <person name="Montmayeur A."/>
            <person name="Murphy C."/>
            <person name="Neiman D."/>
            <person name="Pearson M."/>
            <person name="Priest M."/>
            <person name="Roberts A."/>
            <person name="Saif S."/>
            <person name="Shea T."/>
            <person name="Shenoy N."/>
            <person name="Sisk P."/>
            <person name="Stolte C."/>
            <person name="Sykes S."/>
            <person name="Yandava C."/>
            <person name="Wortman J."/>
            <person name="Nusbaum C."/>
            <person name="Birren B."/>
        </authorList>
    </citation>
    <scope>NUCLEOTIDE SEQUENCE</scope>
    <source>
        <strain evidence="2">R3-111a-1</strain>
    </source>
</reference>
<evidence type="ECO:0000313" key="2">
    <source>
        <dbReference type="EMBL" id="EJT68214.1"/>
    </source>
</evidence>
<name>J3PKY0_GAET3</name>
<accession>J3PKY0</accession>
<dbReference type="VEuPathDB" id="FungiDB:GGTG_14205"/>
<dbReference type="HOGENOM" id="CLU_930788_0_0_1"/>
<sequence>MAQRASAMDTSEPIGGECRGSRDRKTADGAQSEGGELLSICRCTLAAGAARNLQTAARCRAFFPRNCVATSGAANHRACQGRGHGPRCLKVARYKSPPQAHKLRTAMRETTRSSHVRSSLVLATPECRHARIYFATQWLASREESHVLAGHTMVRSCEAAQERVETLIARRRAQAMPPSGAGRLEAQVSNLNAGGQADGWLQWMQFPVLRALGPGLIEFGSRRTTFTVSDKARLSHMCTRPMIEFRSQGLFAPSRSRSGPCVRAPTIGSDGGRESVEPGKCQHKAEATVPIHAGRRASD</sequence>
<proteinExistence type="predicted"/>
<keyword evidence="4" id="KW-1185">Reference proteome</keyword>
<evidence type="ECO:0000313" key="3">
    <source>
        <dbReference type="EnsemblFungi" id="EJT68214"/>
    </source>
</evidence>
<dbReference type="EnsemblFungi" id="EJT68214">
    <property type="protein sequence ID" value="EJT68214"/>
    <property type="gene ID" value="GGTG_14205"/>
</dbReference>